<protein>
    <submittedName>
        <fullName evidence="1">Uncharacterized protein</fullName>
    </submittedName>
</protein>
<accession>A0A455UBH4</accession>
<dbReference type="Proteomes" id="UP000320231">
    <property type="component" value="Chromosome"/>
</dbReference>
<dbReference type="AlphaFoldDB" id="A0A455UBH4"/>
<proteinExistence type="predicted"/>
<sequence length="59" mass="5911">MVGPAGITIGSLSGAVFGGLLGGTTLGVAGAKLGHELDQKMLDNYACCACECTFRPHAE</sequence>
<gene>
    <name evidence="1" type="ORF">HSBAA_48580</name>
</gene>
<reference evidence="1 2" key="1">
    <citation type="journal article" date="2019" name="Microbiol. Resour. Announc.">
        <title>Complete Genome Sequence of Halomonas sulfidaeris Strain Esulfide1 Isolated from a Metal Sulfide Rock at a Depth of 2,200 Meters, Obtained Using Nanopore Sequencing.</title>
        <authorList>
            <person name="Saito M."/>
            <person name="Nishigata A."/>
            <person name="Galipon J."/>
            <person name="Arakawa K."/>
        </authorList>
    </citation>
    <scope>NUCLEOTIDE SEQUENCE [LARGE SCALE GENOMIC DNA]</scope>
    <source>
        <strain evidence="1 2">ATCC BAA-803</strain>
    </source>
</reference>
<dbReference type="KEGG" id="hsr:HSBAA_48580"/>
<organism evidence="1 2">
    <name type="scientific">Vreelandella sulfidaeris</name>
    <dbReference type="NCBI Taxonomy" id="115553"/>
    <lineage>
        <taxon>Bacteria</taxon>
        <taxon>Pseudomonadati</taxon>
        <taxon>Pseudomonadota</taxon>
        <taxon>Gammaproteobacteria</taxon>
        <taxon>Oceanospirillales</taxon>
        <taxon>Halomonadaceae</taxon>
        <taxon>Vreelandella</taxon>
    </lineage>
</organism>
<name>A0A455UBH4_9GAMM</name>
<dbReference type="EMBL" id="AP019514">
    <property type="protein sequence ID" value="BBI63552.1"/>
    <property type="molecule type" value="Genomic_DNA"/>
</dbReference>
<evidence type="ECO:0000313" key="1">
    <source>
        <dbReference type="EMBL" id="BBI63552.1"/>
    </source>
</evidence>
<evidence type="ECO:0000313" key="2">
    <source>
        <dbReference type="Proteomes" id="UP000320231"/>
    </source>
</evidence>